<evidence type="ECO:0000313" key="13">
    <source>
        <dbReference type="EMBL" id="VWO99125.1"/>
    </source>
</evidence>
<keyword evidence="13" id="KW-0378">Hydrolase</keyword>
<comment type="catalytic activity">
    <reaction evidence="7">
        <text>L-dopachrome = 5,6-dihydroxyindole-2-carboxylate</text>
        <dbReference type="Rhea" id="RHEA:13041"/>
        <dbReference type="ChEBI" id="CHEBI:16875"/>
        <dbReference type="ChEBI" id="CHEBI:57509"/>
        <dbReference type="EC" id="5.3.3.12"/>
    </reaction>
</comment>
<dbReference type="InterPro" id="IPR014347">
    <property type="entry name" value="Tautomerase/MIF_sf"/>
</dbReference>
<dbReference type="GO" id="GO:0016787">
    <property type="term" value="F:hydrolase activity"/>
    <property type="evidence" value="ECO:0007669"/>
    <property type="project" value="UniProtKB-KW"/>
</dbReference>
<dbReference type="PANTHER" id="PTHR11954:SF6">
    <property type="entry name" value="MACROPHAGE MIGRATION INHIBITORY FACTOR"/>
    <property type="match status" value="1"/>
</dbReference>
<dbReference type="EC" id="5.3.3.12" evidence="8"/>
<proteinExistence type="inferred from homology"/>
<evidence type="ECO:0000256" key="9">
    <source>
        <dbReference type="ARBA" id="ARBA00039086"/>
    </source>
</evidence>
<dbReference type="InterPro" id="IPR001398">
    <property type="entry name" value="Macrophage_inhib_fac"/>
</dbReference>
<evidence type="ECO:0000256" key="12">
    <source>
        <dbReference type="ARBA" id="ARBA00042730"/>
    </source>
</evidence>
<evidence type="ECO:0000256" key="6">
    <source>
        <dbReference type="ARBA" id="ARBA00036735"/>
    </source>
</evidence>
<reference evidence="13" key="1">
    <citation type="submission" date="2019-10" db="EMBL/GenBank/DDBJ databases">
        <authorList>
            <person name="Nor Muhammad N."/>
        </authorList>
    </citation>
    <scope>NUCLEOTIDE SEQUENCE</scope>
</reference>
<dbReference type="GO" id="GO:0050178">
    <property type="term" value="F:phenylpyruvate tautomerase activity"/>
    <property type="evidence" value="ECO:0007669"/>
    <property type="project" value="UniProtKB-EC"/>
</dbReference>
<accession>A0A5K1K1W1</accession>
<sequence length="74" mass="8097">MMFGGSFDGAFLLSITSLDNLPPDNTEKFSKLFAAFIQEKLGVAHDRGYIVFTDPGRANIGFQSTTFATIFGKQ</sequence>
<dbReference type="AlphaFoldDB" id="A0A5K1K1W1"/>
<dbReference type="EC" id="5.3.2.1" evidence="9"/>
<protein>
    <recommendedName>
        <fullName evidence="12">L-dopachrome isomerase</fullName>
        <ecNumber evidence="9">5.3.2.1</ecNumber>
        <ecNumber evidence="8">5.3.3.12</ecNumber>
    </recommendedName>
    <alternativeName>
        <fullName evidence="10">L-dopachrome tautomerase</fullName>
    </alternativeName>
    <alternativeName>
        <fullName evidence="11">Phenylpyruvate tautomerase</fullName>
    </alternativeName>
</protein>
<organism evidence="13">
    <name type="scientific">Ganoderma boninense</name>
    <dbReference type="NCBI Taxonomy" id="34458"/>
    <lineage>
        <taxon>Eukaryota</taxon>
        <taxon>Fungi</taxon>
        <taxon>Dikarya</taxon>
        <taxon>Basidiomycota</taxon>
        <taxon>Agaricomycotina</taxon>
        <taxon>Agaricomycetes</taxon>
        <taxon>Polyporales</taxon>
        <taxon>Polyporaceae</taxon>
        <taxon>Ganoderma</taxon>
    </lineage>
</organism>
<dbReference type="SUPFAM" id="SSF55331">
    <property type="entry name" value="Tautomerase/MIF"/>
    <property type="match status" value="1"/>
</dbReference>
<dbReference type="GO" id="GO:0004167">
    <property type="term" value="F:dopachrome isomerase activity"/>
    <property type="evidence" value="ECO:0007669"/>
    <property type="project" value="UniProtKB-EC"/>
</dbReference>
<evidence type="ECO:0000256" key="8">
    <source>
        <dbReference type="ARBA" id="ARBA00038932"/>
    </source>
</evidence>
<evidence type="ECO:0000256" key="1">
    <source>
        <dbReference type="ARBA" id="ARBA00004613"/>
    </source>
</evidence>
<dbReference type="EMBL" id="LR727414">
    <property type="protein sequence ID" value="VWO99125.1"/>
    <property type="molecule type" value="Genomic_DNA"/>
</dbReference>
<evidence type="ECO:0000256" key="7">
    <source>
        <dbReference type="ARBA" id="ARBA00036823"/>
    </source>
</evidence>
<name>A0A5K1K1W1_9APHY</name>
<evidence type="ECO:0000256" key="5">
    <source>
        <dbReference type="ARBA" id="ARBA00023235"/>
    </source>
</evidence>
<comment type="subcellular location">
    <subcellularLocation>
        <location evidence="1">Secreted</location>
    </subcellularLocation>
</comment>
<dbReference type="Gene3D" id="3.30.429.10">
    <property type="entry name" value="Macrophage Migration Inhibitory Factor"/>
    <property type="match status" value="1"/>
</dbReference>
<keyword evidence="3" id="KW-0202">Cytokine</keyword>
<comment type="similarity">
    <text evidence="2">Belongs to the MIF family.</text>
</comment>
<comment type="catalytic activity">
    <reaction evidence="6">
        <text>3-phenylpyruvate = enol-phenylpyruvate</text>
        <dbReference type="Rhea" id="RHEA:17097"/>
        <dbReference type="ChEBI" id="CHEBI:16815"/>
        <dbReference type="ChEBI" id="CHEBI:18005"/>
        <dbReference type="EC" id="5.3.2.1"/>
    </reaction>
</comment>
<evidence type="ECO:0000256" key="10">
    <source>
        <dbReference type="ARBA" id="ARBA00041631"/>
    </source>
</evidence>
<evidence type="ECO:0000256" key="4">
    <source>
        <dbReference type="ARBA" id="ARBA00022525"/>
    </source>
</evidence>
<gene>
    <name evidence="13" type="primary">G7TGB4</name>
</gene>
<evidence type="ECO:0000256" key="11">
    <source>
        <dbReference type="ARBA" id="ARBA00041912"/>
    </source>
</evidence>
<keyword evidence="4" id="KW-0964">Secreted</keyword>
<keyword evidence="5" id="KW-0413">Isomerase</keyword>
<dbReference type="Pfam" id="PF01187">
    <property type="entry name" value="MIF"/>
    <property type="match status" value="1"/>
</dbReference>
<dbReference type="GO" id="GO:0005615">
    <property type="term" value="C:extracellular space"/>
    <property type="evidence" value="ECO:0007669"/>
    <property type="project" value="UniProtKB-KW"/>
</dbReference>
<evidence type="ECO:0000256" key="3">
    <source>
        <dbReference type="ARBA" id="ARBA00022514"/>
    </source>
</evidence>
<evidence type="ECO:0000256" key="2">
    <source>
        <dbReference type="ARBA" id="ARBA00005851"/>
    </source>
</evidence>
<dbReference type="PANTHER" id="PTHR11954">
    <property type="entry name" value="D-DOPACHROME DECARBOXYLASE"/>
    <property type="match status" value="1"/>
</dbReference>